<gene>
    <name evidence="2" type="ORF">APR03_004587</name>
</gene>
<reference evidence="2" key="1">
    <citation type="submission" date="2022-06" db="EMBL/GenBank/DDBJ databases">
        <title>Genomic Encyclopedia of Archaeal and Bacterial Type Strains, Phase II (KMG-II): from individual species to whole genera.</title>
        <authorList>
            <person name="Goeker M."/>
        </authorList>
    </citation>
    <scope>NUCLEOTIDE SEQUENCE</scope>
    <source>
        <strain evidence="2">DSM 26652</strain>
    </source>
</reference>
<dbReference type="Pfam" id="PF00144">
    <property type="entry name" value="Beta-lactamase"/>
    <property type="match status" value="1"/>
</dbReference>
<dbReference type="Gene3D" id="3.40.710.10">
    <property type="entry name" value="DD-peptidase/beta-lactamase superfamily"/>
    <property type="match status" value="1"/>
</dbReference>
<keyword evidence="3" id="KW-1185">Reference proteome</keyword>
<feature type="domain" description="Beta-lactamase-related" evidence="1">
    <location>
        <begin position="35"/>
        <end position="368"/>
    </location>
</feature>
<dbReference type="PANTHER" id="PTHR43319">
    <property type="entry name" value="BETA-LACTAMASE-RELATED"/>
    <property type="match status" value="1"/>
</dbReference>
<evidence type="ECO:0000259" key="1">
    <source>
        <dbReference type="Pfam" id="PF00144"/>
    </source>
</evidence>
<dbReference type="AlphaFoldDB" id="A0A9X2G7V4"/>
<dbReference type="Proteomes" id="UP001139493">
    <property type="component" value="Unassembled WGS sequence"/>
</dbReference>
<dbReference type="EMBL" id="JAMTCS010000016">
    <property type="protein sequence ID" value="MCP2267215.1"/>
    <property type="molecule type" value="Genomic_DNA"/>
</dbReference>
<protein>
    <submittedName>
        <fullName evidence="2">CubicO group peptidase, beta-lactamase class C family</fullName>
    </submittedName>
</protein>
<dbReference type="InterPro" id="IPR001466">
    <property type="entry name" value="Beta-lactam-related"/>
</dbReference>
<dbReference type="InterPro" id="IPR012338">
    <property type="entry name" value="Beta-lactam/transpept-like"/>
</dbReference>
<comment type="caution">
    <text evidence="2">The sequence shown here is derived from an EMBL/GenBank/DDBJ whole genome shotgun (WGS) entry which is preliminary data.</text>
</comment>
<organism evidence="2 3">
    <name type="scientific">Promicromonospora thailandica</name>
    <dbReference type="NCBI Taxonomy" id="765201"/>
    <lineage>
        <taxon>Bacteria</taxon>
        <taxon>Bacillati</taxon>
        <taxon>Actinomycetota</taxon>
        <taxon>Actinomycetes</taxon>
        <taxon>Micrococcales</taxon>
        <taxon>Promicromonosporaceae</taxon>
        <taxon>Promicromonospora</taxon>
    </lineage>
</organism>
<dbReference type="InterPro" id="IPR052907">
    <property type="entry name" value="Beta-lactamase/esterase"/>
</dbReference>
<proteinExistence type="predicted"/>
<dbReference type="SUPFAM" id="SSF56601">
    <property type="entry name" value="beta-lactamase/transpeptidase-like"/>
    <property type="match status" value="1"/>
</dbReference>
<name>A0A9X2G7V4_9MICO</name>
<sequence>MTHVSMFDARAMNELNGTVAPRFEPVRDAVLDALRRGAETGLSLAVDLDGERVVDLWGGHQDAARTRPWARDTVTNVWSITKNVTSLAVLLLVDAGELDVHAPVARYWPEFAARGKDRVEVRHLLSHTAGLPGLDQPARLDDLYDVRATADRLAAQAPWWEPGTASGYHVLTFGHLLGELVHRVSGRSLREFVDENLSRRIGADFRIGARAEDLRRVSDVIPPAAADLSGLDPDGIAYRTFNGPAFSASSANTQAWRAAELGAANGHGNAASVADLMTPLALEGASAAGRLLKPSTVRLVLDQQAQGVDLVNGLHVRWGIGFALPDDRTLPWIPPGRVAFWGGWGGSMAVADLDRRLTIAYVMNEMGGDILGSARAATYVRAVYRASGALPPGGIR</sequence>
<accession>A0A9X2G7V4</accession>
<evidence type="ECO:0000313" key="2">
    <source>
        <dbReference type="EMBL" id="MCP2267215.1"/>
    </source>
</evidence>
<evidence type="ECO:0000313" key="3">
    <source>
        <dbReference type="Proteomes" id="UP001139493"/>
    </source>
</evidence>
<dbReference type="PANTHER" id="PTHR43319:SF3">
    <property type="entry name" value="BETA-LACTAMASE-RELATED DOMAIN-CONTAINING PROTEIN"/>
    <property type="match status" value="1"/>
</dbReference>